<dbReference type="GO" id="GO:0004425">
    <property type="term" value="F:indole-3-glycerol-phosphate synthase activity"/>
    <property type="evidence" value="ECO:0007669"/>
    <property type="project" value="UniProtKB-UniRule"/>
</dbReference>
<evidence type="ECO:0000256" key="3">
    <source>
        <dbReference type="ARBA" id="ARBA00022605"/>
    </source>
</evidence>
<keyword evidence="3 8" id="KW-0028">Amino-acid biosynthesis</keyword>
<evidence type="ECO:0000256" key="6">
    <source>
        <dbReference type="ARBA" id="ARBA00023141"/>
    </source>
</evidence>
<dbReference type="HAMAP" id="MF_00134_B">
    <property type="entry name" value="IGPS_B"/>
    <property type="match status" value="1"/>
</dbReference>
<feature type="domain" description="Indole-3-glycerol phosphate synthase" evidence="9">
    <location>
        <begin position="11"/>
        <end position="267"/>
    </location>
</feature>
<organism evidence="10">
    <name type="scientific">uncultured Thermomicrobiales bacterium</name>
    <dbReference type="NCBI Taxonomy" id="1645740"/>
    <lineage>
        <taxon>Bacteria</taxon>
        <taxon>Pseudomonadati</taxon>
        <taxon>Thermomicrobiota</taxon>
        <taxon>Thermomicrobia</taxon>
        <taxon>Thermomicrobiales</taxon>
        <taxon>environmental samples</taxon>
    </lineage>
</organism>
<dbReference type="NCBIfam" id="NF001377">
    <property type="entry name" value="PRK00278.2-4"/>
    <property type="match status" value="1"/>
</dbReference>
<keyword evidence="4 8" id="KW-0210">Decarboxylase</keyword>
<comment type="catalytic activity">
    <reaction evidence="1 8">
        <text>1-(2-carboxyphenylamino)-1-deoxy-D-ribulose 5-phosphate + H(+) = (1S,2R)-1-C-(indol-3-yl)glycerol 3-phosphate + CO2 + H2O</text>
        <dbReference type="Rhea" id="RHEA:23476"/>
        <dbReference type="ChEBI" id="CHEBI:15377"/>
        <dbReference type="ChEBI" id="CHEBI:15378"/>
        <dbReference type="ChEBI" id="CHEBI:16526"/>
        <dbReference type="ChEBI" id="CHEBI:58613"/>
        <dbReference type="ChEBI" id="CHEBI:58866"/>
        <dbReference type="EC" id="4.1.1.48"/>
    </reaction>
</comment>
<dbReference type="EMBL" id="CADCWN010000049">
    <property type="protein sequence ID" value="CAA9555602.1"/>
    <property type="molecule type" value="Genomic_DNA"/>
</dbReference>
<gene>
    <name evidence="8" type="primary">trpC</name>
    <name evidence="10" type="ORF">AVDCRST_MAG18-651</name>
</gene>
<dbReference type="PANTHER" id="PTHR22854">
    <property type="entry name" value="TRYPTOPHAN BIOSYNTHESIS PROTEIN"/>
    <property type="match status" value="1"/>
</dbReference>
<keyword evidence="7 8" id="KW-0456">Lyase</keyword>
<keyword evidence="6 8" id="KW-0057">Aromatic amino acid biosynthesis</keyword>
<evidence type="ECO:0000256" key="2">
    <source>
        <dbReference type="ARBA" id="ARBA00004696"/>
    </source>
</evidence>
<evidence type="ECO:0000259" key="9">
    <source>
        <dbReference type="Pfam" id="PF00218"/>
    </source>
</evidence>
<name>A0A6J4UN88_9BACT</name>
<dbReference type="EC" id="4.1.1.48" evidence="8"/>
<evidence type="ECO:0000256" key="1">
    <source>
        <dbReference type="ARBA" id="ARBA00001633"/>
    </source>
</evidence>
<evidence type="ECO:0000256" key="8">
    <source>
        <dbReference type="HAMAP-Rule" id="MF_00134"/>
    </source>
</evidence>
<dbReference type="InterPro" id="IPR013785">
    <property type="entry name" value="Aldolase_TIM"/>
</dbReference>
<proteinExistence type="inferred from homology"/>
<dbReference type="InterPro" id="IPR013798">
    <property type="entry name" value="Indole-3-glycerol_P_synth_dom"/>
</dbReference>
<comment type="pathway">
    <text evidence="2 8">Amino-acid biosynthesis; L-tryptophan biosynthesis; L-tryptophan from chorismate: step 4/5.</text>
</comment>
<evidence type="ECO:0000256" key="4">
    <source>
        <dbReference type="ARBA" id="ARBA00022793"/>
    </source>
</evidence>
<dbReference type="GO" id="GO:0000162">
    <property type="term" value="P:L-tryptophan biosynthetic process"/>
    <property type="evidence" value="ECO:0007669"/>
    <property type="project" value="UniProtKB-UniRule"/>
</dbReference>
<evidence type="ECO:0000256" key="5">
    <source>
        <dbReference type="ARBA" id="ARBA00022822"/>
    </source>
</evidence>
<dbReference type="PANTHER" id="PTHR22854:SF2">
    <property type="entry name" value="INDOLE-3-GLYCEROL-PHOSPHATE SYNTHASE"/>
    <property type="match status" value="1"/>
</dbReference>
<dbReference type="GO" id="GO:0004640">
    <property type="term" value="F:phosphoribosylanthranilate isomerase activity"/>
    <property type="evidence" value="ECO:0007669"/>
    <property type="project" value="TreeGrafter"/>
</dbReference>
<reference evidence="10" key="1">
    <citation type="submission" date="2020-02" db="EMBL/GenBank/DDBJ databases">
        <authorList>
            <person name="Meier V. D."/>
        </authorList>
    </citation>
    <scope>NUCLEOTIDE SEQUENCE</scope>
    <source>
        <strain evidence="10">AVDCRST_MAG18</strain>
    </source>
</reference>
<evidence type="ECO:0000256" key="7">
    <source>
        <dbReference type="ARBA" id="ARBA00023239"/>
    </source>
</evidence>
<comment type="similarity">
    <text evidence="8">Belongs to the TrpC family.</text>
</comment>
<dbReference type="SUPFAM" id="SSF51366">
    <property type="entry name" value="Ribulose-phoshate binding barrel"/>
    <property type="match status" value="1"/>
</dbReference>
<dbReference type="AlphaFoldDB" id="A0A6J4UN88"/>
<evidence type="ECO:0000313" key="10">
    <source>
        <dbReference type="EMBL" id="CAA9555602.1"/>
    </source>
</evidence>
<dbReference type="UniPathway" id="UPA00035">
    <property type="reaction ID" value="UER00043"/>
</dbReference>
<dbReference type="Gene3D" id="3.20.20.70">
    <property type="entry name" value="Aldolase class I"/>
    <property type="match status" value="1"/>
</dbReference>
<sequence length="271" mass="28194">MTQTANAATFLERIVAHKRREVAARKGRHPQAQVEREAAASAPALGFAAALAAPGMRIIAEVKGASPSKGILIEPFEPTTIAADYLAAGADAISVLTDEEFFGGSLDHLREIKALSVAAPSPSPILRKDFLLDRYQIAEARAAGADAILLIVAMLDDAALRDLHAAALGWGMAALVEVHNEGETERALAAGATLIGINNRDLHSFRVDLATTERLAPLIPAGVMVVGESGIGTADDVRRLEAAGVGAILVGESLVKAPDRGAAIRALLGRL</sequence>
<dbReference type="InterPro" id="IPR045186">
    <property type="entry name" value="Indole-3-glycerol_P_synth"/>
</dbReference>
<dbReference type="Pfam" id="PF00218">
    <property type="entry name" value="IGPS"/>
    <property type="match status" value="1"/>
</dbReference>
<accession>A0A6J4UN88</accession>
<protein>
    <recommendedName>
        <fullName evidence="8">Indole-3-glycerol phosphate synthase</fullName>
        <shortName evidence="8">IGPS</shortName>
        <ecNumber evidence="8">4.1.1.48</ecNumber>
    </recommendedName>
</protein>
<dbReference type="CDD" id="cd00331">
    <property type="entry name" value="IGPS"/>
    <property type="match status" value="1"/>
</dbReference>
<dbReference type="FunFam" id="3.20.20.70:FF:000024">
    <property type="entry name" value="Indole-3-glycerol phosphate synthase"/>
    <property type="match status" value="1"/>
</dbReference>
<keyword evidence="5 8" id="KW-0822">Tryptophan biosynthesis</keyword>
<dbReference type="InterPro" id="IPR011060">
    <property type="entry name" value="RibuloseP-bd_barrel"/>
</dbReference>